<protein>
    <submittedName>
        <fullName evidence="1">Uncharacterized protein</fullName>
    </submittedName>
</protein>
<reference evidence="1 3" key="1">
    <citation type="submission" date="2023-10" db="EMBL/GenBank/DDBJ databases">
        <title>Culture-based analysis of two novel bacteria associated with mangrove crab gills.</title>
        <authorList>
            <person name="Yang X."/>
            <person name="Garuglieri E."/>
            <person name="Van Goethem M.W."/>
            <person name="Fusi M."/>
            <person name="Marasco R."/>
            <person name="Daffonchio D.G."/>
        </authorList>
    </citation>
    <scope>NUCLEOTIDE SEQUENCE [LARGE SCALE GENOMIC DNA]</scope>
    <source>
        <strain evidence="2">UG2-1</strain>
        <strain evidence="1">UG2-2</strain>
        <strain evidence="3">UG2_2</strain>
    </source>
</reference>
<evidence type="ECO:0000313" key="2">
    <source>
        <dbReference type="EMBL" id="WXA14360.1"/>
    </source>
</evidence>
<sequence>MMCLLNKNLLIKDLLLILSLLFTNFLFGQNDKYFDTPKDYLNYLNKKLKIESSNVYYLSTESDSLNGRFEKFGIVLLITGNKITTINEVAKEIGVECSPNRMFPKLTEDNILNVSDQSDMIENVILKKMSDGQSIKLRNKKIALYTFSYRFGKKGKLFLKEKEFLERIGYKTIILSIDGAYIKSLIDIDKTPVYVK</sequence>
<organism evidence="1 3">
    <name type="scientific">Mangrovimonas cancribranchiae</name>
    <dbReference type="NCBI Taxonomy" id="3080055"/>
    <lineage>
        <taxon>Bacteria</taxon>
        <taxon>Pseudomonadati</taxon>
        <taxon>Bacteroidota</taxon>
        <taxon>Flavobacteriia</taxon>
        <taxon>Flavobacteriales</taxon>
        <taxon>Flavobacteriaceae</taxon>
        <taxon>Mangrovimonas</taxon>
    </lineage>
</organism>
<evidence type="ECO:0000313" key="3">
    <source>
        <dbReference type="Proteomes" id="UP001368318"/>
    </source>
</evidence>
<gene>
    <name evidence="2" type="ORF">R3L15_05640</name>
    <name evidence="1" type="ORF">R3L16_01760</name>
</gene>
<dbReference type="KEGG" id="mcaa:R3L15_05640"/>
<dbReference type="AlphaFoldDB" id="A0AAU6P042"/>
<dbReference type="Proteomes" id="UP001368318">
    <property type="component" value="Chromosome"/>
</dbReference>
<dbReference type="EMBL" id="CP136925">
    <property type="protein sequence ID" value="WXA14360.1"/>
    <property type="molecule type" value="Genomic_DNA"/>
</dbReference>
<proteinExistence type="predicted"/>
<keyword evidence="3" id="KW-1185">Reference proteome</keyword>
<evidence type="ECO:0000313" key="1">
    <source>
        <dbReference type="EMBL" id="WXA03217.1"/>
    </source>
</evidence>
<accession>A0AAU6P042</accession>
<name>A0AAU6P042_9FLAO</name>
<dbReference type="RefSeq" id="WP_338733772.1">
    <property type="nucleotide sequence ID" value="NZ_CP136924.1"/>
</dbReference>
<dbReference type="EMBL" id="CP136924">
    <property type="protein sequence ID" value="WXA03217.1"/>
    <property type="molecule type" value="Genomic_DNA"/>
</dbReference>